<gene>
    <name evidence="2" type="ORF">D1164_07955</name>
</gene>
<keyword evidence="3" id="KW-1185">Reference proteome</keyword>
<dbReference type="PROSITE" id="PS51708">
    <property type="entry name" value="CHAD"/>
    <property type="match status" value="1"/>
</dbReference>
<dbReference type="InterPro" id="IPR007899">
    <property type="entry name" value="CHAD_dom"/>
</dbReference>
<dbReference type="PANTHER" id="PTHR39339">
    <property type="entry name" value="SLR1444 PROTEIN"/>
    <property type="match status" value="1"/>
</dbReference>
<dbReference type="SMART" id="SM00880">
    <property type="entry name" value="CHAD"/>
    <property type="match status" value="1"/>
</dbReference>
<dbReference type="EMBL" id="QWET01000005">
    <property type="protein sequence ID" value="RIH65593.1"/>
    <property type="molecule type" value="Genomic_DNA"/>
</dbReference>
<accession>A0A399D299</accession>
<organism evidence="2 3">
    <name type="scientific">Mariniphaga sediminis</name>
    <dbReference type="NCBI Taxonomy" id="1628158"/>
    <lineage>
        <taxon>Bacteria</taxon>
        <taxon>Pseudomonadati</taxon>
        <taxon>Bacteroidota</taxon>
        <taxon>Bacteroidia</taxon>
        <taxon>Marinilabiliales</taxon>
        <taxon>Prolixibacteraceae</taxon>
        <taxon>Mariniphaga</taxon>
    </lineage>
</organism>
<proteinExistence type="predicted"/>
<protein>
    <submittedName>
        <fullName evidence="2">CHAD domain-containing protein</fullName>
    </submittedName>
</protein>
<name>A0A399D299_9BACT</name>
<dbReference type="InterPro" id="IPR038186">
    <property type="entry name" value="CHAD_dom_sf"/>
</dbReference>
<dbReference type="AlphaFoldDB" id="A0A399D299"/>
<dbReference type="Pfam" id="PF05235">
    <property type="entry name" value="CHAD"/>
    <property type="match status" value="1"/>
</dbReference>
<sequence length="292" mass="34780">MSKMVQETRNRLIQAITHQAGKISYFCTAENIPANLAVHELRKSFKRLRALLRFYTEIPETNIPQLRNDIRNFGKLLAPLRESSVNLDLFDKEVPGNKLLPERKIKNAREMLVQKNKSLLERGFRENNLNKTIESFFDEFETLISDNPGNEQLTKIHFFREVGQTYLKSITVYQQLPLNPHPEEWHQLRKKLKQLWYQLDFIRFLHPRYFKLKTDQLNKITDQLGEDHDLHVFSEELISQGYGFAEEEVHILKNQVEHLRELNQIKLHPRLKQFFSAPPGEFNQKLERFFKL</sequence>
<reference evidence="2 3" key="1">
    <citation type="journal article" date="2015" name="Int. J. Syst. Evol. Microbiol.">
        <title>Mariniphaga sediminis sp. nov., isolated from coastal sediment.</title>
        <authorList>
            <person name="Wang F.Q."/>
            <person name="Shen Q.Y."/>
            <person name="Chen G.J."/>
            <person name="Du Z.J."/>
        </authorList>
    </citation>
    <scope>NUCLEOTIDE SEQUENCE [LARGE SCALE GENOMIC DNA]</scope>
    <source>
        <strain evidence="2 3">SY21</strain>
    </source>
</reference>
<dbReference type="PANTHER" id="PTHR39339:SF1">
    <property type="entry name" value="CHAD DOMAIN-CONTAINING PROTEIN"/>
    <property type="match status" value="1"/>
</dbReference>
<comment type="caution">
    <text evidence="2">The sequence shown here is derived from an EMBL/GenBank/DDBJ whole genome shotgun (WGS) entry which is preliminary data.</text>
</comment>
<feature type="domain" description="CHAD" evidence="1">
    <location>
        <begin position="5"/>
        <end position="276"/>
    </location>
</feature>
<dbReference type="RefSeq" id="WP_119349434.1">
    <property type="nucleotide sequence ID" value="NZ_QWET01000005.1"/>
</dbReference>
<dbReference type="Gene3D" id="1.40.20.10">
    <property type="entry name" value="CHAD domain"/>
    <property type="match status" value="1"/>
</dbReference>
<dbReference type="OrthoDB" id="1117344at2"/>
<evidence type="ECO:0000313" key="2">
    <source>
        <dbReference type="EMBL" id="RIH65593.1"/>
    </source>
</evidence>
<evidence type="ECO:0000259" key="1">
    <source>
        <dbReference type="PROSITE" id="PS51708"/>
    </source>
</evidence>
<evidence type="ECO:0000313" key="3">
    <source>
        <dbReference type="Proteomes" id="UP000266441"/>
    </source>
</evidence>
<dbReference type="Proteomes" id="UP000266441">
    <property type="component" value="Unassembled WGS sequence"/>
</dbReference>